<dbReference type="SUPFAM" id="SSF51735">
    <property type="entry name" value="NAD(P)-binding Rossmann-fold domains"/>
    <property type="match status" value="1"/>
</dbReference>
<dbReference type="Proteomes" id="UP000182100">
    <property type="component" value="Unassembled WGS sequence"/>
</dbReference>
<dbReference type="InterPro" id="IPR036291">
    <property type="entry name" value="NAD(P)-bd_dom_sf"/>
</dbReference>
<dbReference type="GO" id="GO:0005737">
    <property type="term" value="C:cytoplasm"/>
    <property type="evidence" value="ECO:0007669"/>
    <property type="project" value="TreeGrafter"/>
</dbReference>
<evidence type="ECO:0000313" key="4">
    <source>
        <dbReference type="Proteomes" id="UP000182100"/>
    </source>
</evidence>
<evidence type="ECO:0000259" key="2">
    <source>
        <dbReference type="Pfam" id="PF01370"/>
    </source>
</evidence>
<dbReference type="STRING" id="67344.SAMN05216505_12425"/>
<feature type="domain" description="NAD-dependent epimerase/dehydratase" evidence="2">
    <location>
        <begin position="29"/>
        <end position="261"/>
    </location>
</feature>
<dbReference type="Gene3D" id="3.40.50.720">
    <property type="entry name" value="NAD(P)-binding Rossmann-like Domain"/>
    <property type="match status" value="1"/>
</dbReference>
<organism evidence="3 4">
    <name type="scientific">Streptomyces prasinopilosus</name>
    <dbReference type="NCBI Taxonomy" id="67344"/>
    <lineage>
        <taxon>Bacteria</taxon>
        <taxon>Bacillati</taxon>
        <taxon>Actinomycetota</taxon>
        <taxon>Actinomycetes</taxon>
        <taxon>Kitasatosporales</taxon>
        <taxon>Streptomycetaceae</taxon>
        <taxon>Streptomyces</taxon>
    </lineage>
</organism>
<protein>
    <submittedName>
        <fullName evidence="3">Nucleoside-diphosphate-sugar epimerase</fullName>
    </submittedName>
</protein>
<keyword evidence="4" id="KW-1185">Reference proteome</keyword>
<evidence type="ECO:0000313" key="3">
    <source>
        <dbReference type="EMBL" id="SDE27351.1"/>
    </source>
</evidence>
<dbReference type="InterPro" id="IPR001509">
    <property type="entry name" value="Epimerase_deHydtase"/>
</dbReference>
<name>A0A1G7BJR1_9ACTN</name>
<sequence>MTRMTRGSPGCRSAPCERGSDGASSCMRIVVTGATGNIGSVVVRRLRAEGTHDLVGLARRLPEGPGSRGVDWRSADLSTEACHDTLVEAFTGADAIVHLAWGFQPSHDPAYLARLGIGGTRRVLRAVTQTGVPHLVHMSSIGAYSPKKDDRPVDESWPTGGVRSSRYSRHKAAAERLLDRHETSGAGTLVTRLRPGIVGQRAAGSALLRYGVPAPVPPRVLDLLPILPMDRRLTFEMVHTDDVAEAIVAALHRRAGGPFNLAADTPVTAAVVADALDARLVHVPFAVVRAAVSAAWHAHLQQVDTGWLDMGFALPTLDTTRARTELGWAPTRDGPQVLAEVIEGMRQAASGRTPVLRPRTVLGALGDAVRHGPVAVRRRP</sequence>
<dbReference type="AlphaFoldDB" id="A0A1G7BJR1"/>
<proteinExistence type="predicted"/>
<feature type="region of interest" description="Disordered" evidence="1">
    <location>
        <begin position="143"/>
        <end position="165"/>
    </location>
</feature>
<accession>A0A1G7BJR1</accession>
<reference evidence="4" key="1">
    <citation type="submission" date="2016-10" db="EMBL/GenBank/DDBJ databases">
        <authorList>
            <person name="Varghese N."/>
            <person name="Submissions S."/>
        </authorList>
    </citation>
    <scope>NUCLEOTIDE SEQUENCE [LARGE SCALE GENOMIC DNA]</scope>
    <source>
        <strain evidence="4">CGMCC 4.3504</strain>
    </source>
</reference>
<dbReference type="EMBL" id="FMZK01000024">
    <property type="protein sequence ID" value="SDE27351.1"/>
    <property type="molecule type" value="Genomic_DNA"/>
</dbReference>
<feature type="region of interest" description="Disordered" evidence="1">
    <location>
        <begin position="1"/>
        <end position="22"/>
    </location>
</feature>
<dbReference type="Pfam" id="PF01370">
    <property type="entry name" value="Epimerase"/>
    <property type="match status" value="1"/>
</dbReference>
<dbReference type="PANTHER" id="PTHR48079">
    <property type="entry name" value="PROTEIN YEEZ"/>
    <property type="match status" value="1"/>
</dbReference>
<dbReference type="GO" id="GO:0004029">
    <property type="term" value="F:aldehyde dehydrogenase (NAD+) activity"/>
    <property type="evidence" value="ECO:0007669"/>
    <property type="project" value="TreeGrafter"/>
</dbReference>
<dbReference type="PANTHER" id="PTHR48079:SF6">
    <property type="entry name" value="NAD(P)-BINDING DOMAIN-CONTAINING PROTEIN-RELATED"/>
    <property type="match status" value="1"/>
</dbReference>
<gene>
    <name evidence="3" type="ORF">SAMN05216505_12425</name>
</gene>
<evidence type="ECO:0000256" key="1">
    <source>
        <dbReference type="SAM" id="MobiDB-lite"/>
    </source>
</evidence>
<dbReference type="InterPro" id="IPR051783">
    <property type="entry name" value="NAD(P)-dependent_oxidoreduct"/>
</dbReference>